<reference evidence="11 12" key="1">
    <citation type="submission" date="2020-08" db="EMBL/GenBank/DDBJ databases">
        <title>Genome public.</title>
        <authorList>
            <person name="Liu C."/>
            <person name="Sun Q."/>
        </authorList>
    </citation>
    <scope>NUCLEOTIDE SEQUENCE [LARGE SCALE GENOMIC DNA]</scope>
    <source>
        <strain evidence="11 12">NSJ-27</strain>
    </source>
</reference>
<feature type="domain" description="Bacterial alpha-L-rhamnosidase N-terminal" evidence="8">
    <location>
        <begin position="386"/>
        <end position="562"/>
    </location>
</feature>
<dbReference type="Pfam" id="PF07554">
    <property type="entry name" value="FIVAR"/>
    <property type="match status" value="3"/>
</dbReference>
<dbReference type="InterPro" id="IPR016007">
    <property type="entry name" value="Alpha_rhamnosid"/>
</dbReference>
<dbReference type="InterPro" id="IPR008902">
    <property type="entry name" value="Rhamnosid_concanavalin"/>
</dbReference>
<accession>A0ABR7IT56</accession>
<evidence type="ECO:0000259" key="8">
    <source>
        <dbReference type="Pfam" id="PF08531"/>
    </source>
</evidence>
<dbReference type="Gene3D" id="2.60.40.10">
    <property type="entry name" value="Immunoglobulins"/>
    <property type="match status" value="1"/>
</dbReference>
<dbReference type="Pfam" id="PF08531">
    <property type="entry name" value="Bac_rhamnosid_N"/>
    <property type="match status" value="1"/>
</dbReference>
<evidence type="ECO:0000256" key="4">
    <source>
        <dbReference type="SAM" id="MobiDB-lite"/>
    </source>
</evidence>
<feature type="compositionally biased region" description="Low complexity" evidence="4">
    <location>
        <begin position="1384"/>
        <end position="1402"/>
    </location>
</feature>
<keyword evidence="5" id="KW-0472">Membrane</keyword>
<dbReference type="GO" id="GO:0016787">
    <property type="term" value="F:hydrolase activity"/>
    <property type="evidence" value="ECO:0007669"/>
    <property type="project" value="UniProtKB-KW"/>
</dbReference>
<evidence type="ECO:0000259" key="10">
    <source>
        <dbReference type="Pfam" id="PF17390"/>
    </source>
</evidence>
<keyword evidence="5" id="KW-1133">Transmembrane helix</keyword>
<dbReference type="SUPFAM" id="SSF48208">
    <property type="entry name" value="Six-hairpin glycosidases"/>
    <property type="match status" value="1"/>
</dbReference>
<proteinExistence type="predicted"/>
<dbReference type="Gene3D" id="1.50.10.10">
    <property type="match status" value="1"/>
</dbReference>
<evidence type="ECO:0000259" key="7">
    <source>
        <dbReference type="Pfam" id="PF05592"/>
    </source>
</evidence>
<feature type="transmembrane region" description="Helical" evidence="5">
    <location>
        <begin position="1416"/>
        <end position="1434"/>
    </location>
</feature>
<dbReference type="InterPro" id="IPR013783">
    <property type="entry name" value="Ig-like_fold"/>
</dbReference>
<dbReference type="InterPro" id="IPR035398">
    <property type="entry name" value="Bac_rhamnosid_C"/>
</dbReference>
<feature type="domain" description="Alpha-L-rhamnosidase C-terminal" evidence="10">
    <location>
        <begin position="1049"/>
        <end position="1119"/>
    </location>
</feature>
<comment type="caution">
    <text evidence="11">The sequence shown here is derived from an EMBL/GenBank/DDBJ whole genome shotgun (WGS) entry which is preliminary data.</text>
</comment>
<dbReference type="InterPro" id="IPR012341">
    <property type="entry name" value="6hp_glycosidase-like_sf"/>
</dbReference>
<dbReference type="EC" id="3.2.1.40" evidence="2"/>
<evidence type="ECO:0000256" key="2">
    <source>
        <dbReference type="ARBA" id="ARBA00012652"/>
    </source>
</evidence>
<feature type="domain" description="Alpha-L-rhamnosidase concanavalin-like" evidence="7">
    <location>
        <begin position="581"/>
        <end position="692"/>
    </location>
</feature>
<comment type="catalytic activity">
    <reaction evidence="1">
        <text>Hydrolysis of terminal non-reducing alpha-L-rhamnose residues in alpha-L-rhamnosides.</text>
        <dbReference type="EC" id="3.2.1.40"/>
    </reaction>
</comment>
<dbReference type="Gene3D" id="1.20.1270.70">
    <property type="entry name" value="Designed single chain three-helix bundle"/>
    <property type="match status" value="1"/>
</dbReference>
<evidence type="ECO:0000313" key="11">
    <source>
        <dbReference type="EMBL" id="MBC5788327.1"/>
    </source>
</evidence>
<dbReference type="Gene3D" id="2.60.420.10">
    <property type="entry name" value="Maltose phosphorylase, domain 3"/>
    <property type="match status" value="1"/>
</dbReference>
<dbReference type="Pfam" id="PF17390">
    <property type="entry name" value="Bac_rhamnosid_C"/>
    <property type="match status" value="1"/>
</dbReference>
<dbReference type="InterPro" id="IPR035396">
    <property type="entry name" value="Bac_rhamnosid6H"/>
</dbReference>
<dbReference type="InterPro" id="IPR013737">
    <property type="entry name" value="Bac_rhamnosid_N"/>
</dbReference>
<dbReference type="EMBL" id="JACOQK010000001">
    <property type="protein sequence ID" value="MBC5788327.1"/>
    <property type="molecule type" value="Genomic_DNA"/>
</dbReference>
<organism evidence="11 12">
    <name type="scientific">Clostridium facile</name>
    <dbReference type="NCBI Taxonomy" id="2763035"/>
    <lineage>
        <taxon>Bacteria</taxon>
        <taxon>Bacillati</taxon>
        <taxon>Bacillota</taxon>
        <taxon>Clostridia</taxon>
        <taxon>Eubacteriales</taxon>
        <taxon>Clostridiaceae</taxon>
        <taxon>Clostridium</taxon>
    </lineage>
</organism>
<dbReference type="PANTHER" id="PTHR33307">
    <property type="entry name" value="ALPHA-RHAMNOSIDASE (EUROFUNG)"/>
    <property type="match status" value="1"/>
</dbReference>
<feature type="region of interest" description="Disordered" evidence="4">
    <location>
        <begin position="1384"/>
        <end position="1409"/>
    </location>
</feature>
<protein>
    <recommendedName>
        <fullName evidence="2">alpha-L-rhamnosidase</fullName>
        <ecNumber evidence="2">3.2.1.40</ecNumber>
    </recommendedName>
</protein>
<name>A0ABR7IT56_9CLOT</name>
<evidence type="ECO:0000259" key="9">
    <source>
        <dbReference type="Pfam" id="PF17389"/>
    </source>
</evidence>
<dbReference type="InterPro" id="IPR008928">
    <property type="entry name" value="6-hairpin_glycosidase_sf"/>
</dbReference>
<dbReference type="Proteomes" id="UP000649151">
    <property type="component" value="Unassembled WGS sequence"/>
</dbReference>
<feature type="domain" description="Alpha-L-rhamnosidase six-hairpin glycosidase" evidence="9">
    <location>
        <begin position="697"/>
        <end position="1044"/>
    </location>
</feature>
<keyword evidence="5" id="KW-0812">Transmembrane</keyword>
<keyword evidence="6" id="KW-0732">Signal</keyword>
<evidence type="ECO:0000256" key="3">
    <source>
        <dbReference type="ARBA" id="ARBA00022801"/>
    </source>
</evidence>
<gene>
    <name evidence="11" type="ORF">H8Z77_09955</name>
</gene>
<dbReference type="Gene3D" id="2.60.120.260">
    <property type="entry name" value="Galactose-binding domain-like"/>
    <property type="match status" value="2"/>
</dbReference>
<feature type="signal peptide" evidence="6">
    <location>
        <begin position="1"/>
        <end position="30"/>
    </location>
</feature>
<evidence type="ECO:0000256" key="6">
    <source>
        <dbReference type="SAM" id="SignalP"/>
    </source>
</evidence>
<evidence type="ECO:0000313" key="12">
    <source>
        <dbReference type="Proteomes" id="UP000649151"/>
    </source>
</evidence>
<dbReference type="RefSeq" id="WP_186996903.1">
    <property type="nucleotide sequence ID" value="NZ_JACOQK010000001.1"/>
</dbReference>
<evidence type="ECO:0000256" key="5">
    <source>
        <dbReference type="SAM" id="Phobius"/>
    </source>
</evidence>
<evidence type="ECO:0000256" key="1">
    <source>
        <dbReference type="ARBA" id="ARBA00001445"/>
    </source>
</evidence>
<dbReference type="Pfam" id="PF05592">
    <property type="entry name" value="Bac_rhamnosid"/>
    <property type="match status" value="1"/>
</dbReference>
<feature type="chain" id="PRO_5045169142" description="alpha-L-rhamnosidase" evidence="6">
    <location>
        <begin position="31"/>
        <end position="1439"/>
    </location>
</feature>
<sequence length="1439" mass="157457">MKNLKTKILSVLLSVAMLASMTATVIPASAANGYSTTITSMETNSLEDATTVDDTTPRFSWAMDSNLIGQKQTAYQIRVTNVETGEEVWNSGKVEDSNSTWVEYPDTATPLQPKTAYEWMVTVWDKNGTPVVSEPEQFTTGLMSEDLSTWEGAEWIGADELYLDAASMPVYRMNYTMRIKQGGEKSGFVFGADDPRFSATIYNNYLIHGENYIAYQLNVSQMPATVEVYRVGYCPTDTVETPIATIEVPETIINDKNKNGFHDYEIVISGNQMESMSIDGQKISDALTLNPGGTELYPRLNSIGFITSENNQKATDFSNISIKNYREPQAEVFGKDTGATYDIFEGIKGVTVKEDGSILVNKGMLAYADPSYGSIPMLRKDFTADKEIERATMYATARGIYEMSINGQRVGDEYFTPGNSDYRQQIQYTSYDVTKLLQKGENTIGATLASGWYGDEASFNLTDYNFYGDRQSFLAMMEIKYTDGTSSIVKTDDTWQYYGEGPVRYAGNFNGETYDANLEAAVAGWDTSDYDASAWRAATVMDSKVSGYEPKIVAKTDEGVKQVETLDATFVSKETRGDDNHTVYIYDMGTNMVGVPQITLPEGEAGQEITLRFGESIYPDLPEDNEYNYGDLAGLILTENYRTALSTDRYTMKGAEGGETFVPEFTFHGYRYIEISGVDEQIPEENIKGIVLSSITEQTSNFDSSNELVNQLFENIMRSTYGNHLSIATDCPQRDERLGWSGDAQVFSRTATYMADMNSFYGNFLSLMRDAQGKQDGTYDKYAPSYNAVVGNAMNLGYCWQAAGVVVPYETYLQYGDTSIITEHYDSMKLHMDGMMSKKAAGKEYLTSNTGFLADHLSVASTDTPMLSNATFYYVTKAMADMAAAIGETEDAQLYSDYAAGIKAEWNATYVDPETHKTTASGKVQDTQASYSLPLAYDVFDETNKPYAEDYLVEACARENYTITTGFVGTAPLLPALTEGGNIEDAYKMLEQTEYASWLYPVTQGATSIWERWNSYTVENGYGGNNGMNSFNHYSLGAVGAWMMGYQVGIQRDDTAGFQSFELQPTPGGSFTYTNGSYESDYGTIVSNWTANQGKLTSYEAVVPANTTATLYLPVSEEVVADFTAIDGITYVGMEEHNGQMTAKFNLEAGGYNFALQDGKLVASIADGYVADETETADKGILNSVIEYADAAKASGEYDNAIESVQKSFDEALTNAKAVAENDAATQEEVDAAWKTLLNEIHKLGFVAGDKTELASLIAAAEGIDLSKYVEAGQAEFTTALEAAQSVYKDGDAMQAEINEVADKLLNAMLNLRYKADKSILEEVVAKANQIDVNVYTAKSYAVLEAALKDANAVLANENATQEEVDVAVQSVQAAMDSLVAVEGTETETPTTNNNATQTGQESTTTKANAAKTGDIAPIAGIAVLAVAGAALFLSSRKK</sequence>
<keyword evidence="3 11" id="KW-0378">Hydrolase</keyword>
<dbReference type="Pfam" id="PF17389">
    <property type="entry name" value="Bac_rhamnosid6H"/>
    <property type="match status" value="1"/>
</dbReference>
<dbReference type="Gene3D" id="1.20.1270.90">
    <property type="entry name" value="AF1782-like"/>
    <property type="match status" value="2"/>
</dbReference>
<dbReference type="Pfam" id="PF25788">
    <property type="entry name" value="Ig_Rha78A_N"/>
    <property type="match status" value="1"/>
</dbReference>
<keyword evidence="12" id="KW-1185">Reference proteome</keyword>
<dbReference type="PANTHER" id="PTHR33307:SF6">
    <property type="entry name" value="ALPHA-RHAMNOSIDASE (EUROFUNG)-RELATED"/>
    <property type="match status" value="1"/>
</dbReference>